<evidence type="ECO:0000313" key="3">
    <source>
        <dbReference type="EMBL" id="CAH0994334.1"/>
    </source>
</evidence>
<proteinExistence type="predicted"/>
<gene>
    <name evidence="3" type="ORF">EMA8858_00443</name>
</gene>
<dbReference type="CDD" id="cd00371">
    <property type="entry name" value="HMA"/>
    <property type="match status" value="1"/>
</dbReference>
<dbReference type="Gene3D" id="3.30.70.100">
    <property type="match status" value="1"/>
</dbReference>
<dbReference type="InterPro" id="IPR006121">
    <property type="entry name" value="HMA_dom"/>
</dbReference>
<evidence type="ECO:0000313" key="4">
    <source>
        <dbReference type="Proteomes" id="UP000837932"/>
    </source>
</evidence>
<comment type="caution">
    <text evidence="3">The sequence shown here is derived from an EMBL/GenBank/DDBJ whole genome shotgun (WGS) entry which is preliminary data.</text>
</comment>
<reference evidence="3" key="1">
    <citation type="submission" date="2021-12" db="EMBL/GenBank/DDBJ databases">
        <authorList>
            <person name="Rodrigo-Torres L."/>
            <person name="Arahal R. D."/>
            <person name="Lucena T."/>
        </authorList>
    </citation>
    <scope>NUCLEOTIDE SEQUENCE</scope>
    <source>
        <strain evidence="3">CECT 8858</strain>
    </source>
</reference>
<keyword evidence="1" id="KW-0479">Metal-binding</keyword>
<organism evidence="3 4">
    <name type="scientific">Emticicia aquatica</name>
    <dbReference type="NCBI Taxonomy" id="1681835"/>
    <lineage>
        <taxon>Bacteria</taxon>
        <taxon>Pseudomonadati</taxon>
        <taxon>Bacteroidota</taxon>
        <taxon>Cytophagia</taxon>
        <taxon>Cytophagales</taxon>
        <taxon>Leadbetterellaceae</taxon>
        <taxon>Emticicia</taxon>
    </lineage>
</organism>
<dbReference type="Proteomes" id="UP000837932">
    <property type="component" value="Unassembled WGS sequence"/>
</dbReference>
<dbReference type="EMBL" id="CAKLPY010000001">
    <property type="protein sequence ID" value="CAH0994334.1"/>
    <property type="molecule type" value="Genomic_DNA"/>
</dbReference>
<dbReference type="PROSITE" id="PS50846">
    <property type="entry name" value="HMA_2"/>
    <property type="match status" value="1"/>
</dbReference>
<dbReference type="PROSITE" id="PS01047">
    <property type="entry name" value="HMA_1"/>
    <property type="match status" value="1"/>
</dbReference>
<dbReference type="RefSeq" id="WP_238804082.1">
    <property type="nucleotide sequence ID" value="NZ_CAKLPY010000001.1"/>
</dbReference>
<name>A0ABN8EN88_9BACT</name>
<evidence type="ECO:0000256" key="1">
    <source>
        <dbReference type="ARBA" id="ARBA00022723"/>
    </source>
</evidence>
<dbReference type="InterPro" id="IPR036163">
    <property type="entry name" value="HMA_dom_sf"/>
</dbReference>
<dbReference type="SUPFAM" id="SSF55008">
    <property type="entry name" value="HMA, heavy metal-associated domain"/>
    <property type="match status" value="1"/>
</dbReference>
<feature type="domain" description="HMA" evidence="2">
    <location>
        <begin position="3"/>
        <end position="67"/>
    </location>
</feature>
<protein>
    <recommendedName>
        <fullName evidence="2">HMA domain-containing protein</fullName>
    </recommendedName>
</protein>
<keyword evidence="4" id="KW-1185">Reference proteome</keyword>
<sequence>MMKTEEIIIANLKCNGCASTIKKELMLLEGISNVAVDVEKNAVNVTYENIDRSNITQKLYSLGYPEATEKNGLLLQLKSYGSCMIGKVNNF</sequence>
<accession>A0ABN8EN88</accession>
<evidence type="ECO:0000259" key="2">
    <source>
        <dbReference type="PROSITE" id="PS50846"/>
    </source>
</evidence>
<dbReference type="InterPro" id="IPR017969">
    <property type="entry name" value="Heavy-metal-associated_CS"/>
</dbReference>
<dbReference type="Pfam" id="PF00403">
    <property type="entry name" value="HMA"/>
    <property type="match status" value="1"/>
</dbReference>